<accession>A2FH10</accession>
<name>A2FH10_TRIV3</name>
<proteinExistence type="predicted"/>
<keyword evidence="1" id="KW-0175">Coiled coil</keyword>
<dbReference type="VEuPathDB" id="TrichDB:TVAG_375320"/>
<organism evidence="2 3">
    <name type="scientific">Trichomonas vaginalis (strain ATCC PRA-98 / G3)</name>
    <dbReference type="NCBI Taxonomy" id="412133"/>
    <lineage>
        <taxon>Eukaryota</taxon>
        <taxon>Metamonada</taxon>
        <taxon>Parabasalia</taxon>
        <taxon>Trichomonadida</taxon>
        <taxon>Trichomonadidae</taxon>
        <taxon>Trichomonas</taxon>
    </lineage>
</organism>
<dbReference type="RefSeq" id="XP_001308753.1">
    <property type="nucleotide sequence ID" value="XM_001308752.1"/>
</dbReference>
<dbReference type="KEGG" id="tva:4753585"/>
<reference evidence="2" key="1">
    <citation type="submission" date="2006-10" db="EMBL/GenBank/DDBJ databases">
        <authorList>
            <person name="Amadeo P."/>
            <person name="Zhao Q."/>
            <person name="Wortman J."/>
            <person name="Fraser-Liggett C."/>
            <person name="Carlton J."/>
        </authorList>
    </citation>
    <scope>NUCLEOTIDE SEQUENCE</scope>
    <source>
        <strain evidence="2">G3</strain>
    </source>
</reference>
<dbReference type="STRING" id="5722.A2FH10"/>
<dbReference type="SMR" id="A2FH10"/>
<dbReference type="Proteomes" id="UP000001542">
    <property type="component" value="Unassembled WGS sequence"/>
</dbReference>
<dbReference type="EMBL" id="DS113787">
    <property type="protein sequence ID" value="EAX95823.1"/>
    <property type="molecule type" value="Genomic_DNA"/>
</dbReference>
<feature type="coiled-coil region" evidence="1">
    <location>
        <begin position="170"/>
        <end position="278"/>
    </location>
</feature>
<protein>
    <submittedName>
        <fullName evidence="2">Uncharacterized protein</fullName>
    </submittedName>
</protein>
<reference evidence="2" key="2">
    <citation type="journal article" date="2007" name="Science">
        <title>Draft genome sequence of the sexually transmitted pathogen Trichomonas vaginalis.</title>
        <authorList>
            <person name="Carlton J.M."/>
            <person name="Hirt R.P."/>
            <person name="Silva J.C."/>
            <person name="Delcher A.L."/>
            <person name="Schatz M."/>
            <person name="Zhao Q."/>
            <person name="Wortman J.R."/>
            <person name="Bidwell S.L."/>
            <person name="Alsmark U.C.M."/>
            <person name="Besteiro S."/>
            <person name="Sicheritz-Ponten T."/>
            <person name="Noel C.J."/>
            <person name="Dacks J.B."/>
            <person name="Foster P.G."/>
            <person name="Simillion C."/>
            <person name="Van de Peer Y."/>
            <person name="Miranda-Saavedra D."/>
            <person name="Barton G.J."/>
            <person name="Westrop G.D."/>
            <person name="Mueller S."/>
            <person name="Dessi D."/>
            <person name="Fiori P.L."/>
            <person name="Ren Q."/>
            <person name="Paulsen I."/>
            <person name="Zhang H."/>
            <person name="Bastida-Corcuera F.D."/>
            <person name="Simoes-Barbosa A."/>
            <person name="Brown M.T."/>
            <person name="Hayes R.D."/>
            <person name="Mukherjee M."/>
            <person name="Okumura C.Y."/>
            <person name="Schneider R."/>
            <person name="Smith A.J."/>
            <person name="Vanacova S."/>
            <person name="Villalvazo M."/>
            <person name="Haas B.J."/>
            <person name="Pertea M."/>
            <person name="Feldblyum T.V."/>
            <person name="Utterback T.R."/>
            <person name="Shu C.L."/>
            <person name="Osoegawa K."/>
            <person name="de Jong P.J."/>
            <person name="Hrdy I."/>
            <person name="Horvathova L."/>
            <person name="Zubacova Z."/>
            <person name="Dolezal P."/>
            <person name="Malik S.B."/>
            <person name="Logsdon J.M. Jr."/>
            <person name="Henze K."/>
            <person name="Gupta A."/>
            <person name="Wang C.C."/>
            <person name="Dunne R.L."/>
            <person name="Upcroft J.A."/>
            <person name="Upcroft P."/>
            <person name="White O."/>
            <person name="Salzberg S.L."/>
            <person name="Tang P."/>
            <person name="Chiu C.-H."/>
            <person name="Lee Y.-S."/>
            <person name="Embley T.M."/>
            <person name="Coombs G.H."/>
            <person name="Mottram J.C."/>
            <person name="Tachezy J."/>
            <person name="Fraser-Liggett C.M."/>
            <person name="Johnson P.J."/>
        </authorList>
    </citation>
    <scope>NUCLEOTIDE SEQUENCE [LARGE SCALE GENOMIC DNA]</scope>
    <source>
        <strain evidence="2">G3</strain>
    </source>
</reference>
<evidence type="ECO:0000256" key="1">
    <source>
        <dbReference type="SAM" id="Coils"/>
    </source>
</evidence>
<dbReference type="AlphaFoldDB" id="A2FH10"/>
<gene>
    <name evidence="2" type="ORF">TVAG_375320</name>
</gene>
<evidence type="ECO:0000313" key="2">
    <source>
        <dbReference type="EMBL" id="EAX95823.1"/>
    </source>
</evidence>
<evidence type="ECO:0000313" key="3">
    <source>
        <dbReference type="Proteomes" id="UP000001542"/>
    </source>
</evidence>
<dbReference type="InParanoid" id="A2FH10"/>
<feature type="coiled-coil region" evidence="1">
    <location>
        <begin position="302"/>
        <end position="403"/>
    </location>
</feature>
<dbReference type="VEuPathDB" id="TrichDB:TVAGG3_0859360"/>
<sequence length="407" mass="47970">MSTTLNLSKQKIIDISKGLGIANADIIFNGQTKFTQMLDLVFKFVQMLVEYPEHAYKLPKFALRPEPIPDTFAQGIDFLNKSLLLKHLTNELNLNSFGIKNYHDEKFLTKFFSNIINLGRFNESYIKAEQNAARERMAIVTDELNQIEIKWKQTLEEEQRKQQLLTEMDAEDIDNKYESLITAIDKQQKKNEALQQKIDRQNIELQSKKNQIQENNDEIERLTNAIKSLDDILNVKPDEERQRLEKEQSNLELALRTSKSLEDEKAKVQQELDSFNEFYNLLFTNMPDFQKYGENASKKKQVDMLQDQIARRREDMNNLQQAIQEMQKKKDAIYEIDNKTAAEAKNISEQIQNAKKKLRMAKEKHKKELANYRYQIDDVRSQLDAFNRELWKMMNEIDQQDKESVEV</sequence>
<keyword evidence="3" id="KW-1185">Reference proteome</keyword>